<keyword evidence="3" id="KW-1185">Reference proteome</keyword>
<proteinExistence type="predicted"/>
<name>A0A8J3CSQ1_9PROT</name>
<dbReference type="Proteomes" id="UP000634004">
    <property type="component" value="Unassembled WGS sequence"/>
</dbReference>
<keyword evidence="1" id="KW-1133">Transmembrane helix</keyword>
<accession>A0A8J3CSQ1</accession>
<dbReference type="RefSeq" id="WP_189499487.1">
    <property type="nucleotide sequence ID" value="NZ_BMZH01000017.1"/>
</dbReference>
<gene>
    <name evidence="2" type="ORF">GCM10009069_27920</name>
</gene>
<comment type="caution">
    <text evidence="2">The sequence shown here is derived from an EMBL/GenBank/DDBJ whole genome shotgun (WGS) entry which is preliminary data.</text>
</comment>
<feature type="transmembrane region" description="Helical" evidence="1">
    <location>
        <begin position="27"/>
        <end position="46"/>
    </location>
</feature>
<sequence>MKIHPYAIILGVAIGIMSLVALRHPIFALMAGLIAVLGIDMVIRVSKDWPKKPK</sequence>
<protein>
    <submittedName>
        <fullName evidence="2">Uncharacterized protein</fullName>
    </submittedName>
</protein>
<evidence type="ECO:0000313" key="2">
    <source>
        <dbReference type="EMBL" id="GHB03680.1"/>
    </source>
</evidence>
<organism evidence="2 3">
    <name type="scientific">Algimonas arctica</name>
    <dbReference type="NCBI Taxonomy" id="1479486"/>
    <lineage>
        <taxon>Bacteria</taxon>
        <taxon>Pseudomonadati</taxon>
        <taxon>Pseudomonadota</taxon>
        <taxon>Alphaproteobacteria</taxon>
        <taxon>Maricaulales</taxon>
        <taxon>Robiginitomaculaceae</taxon>
        <taxon>Algimonas</taxon>
    </lineage>
</organism>
<keyword evidence="1" id="KW-0812">Transmembrane</keyword>
<reference evidence="2" key="1">
    <citation type="journal article" date="2014" name="Int. J. Syst. Evol. Microbiol.">
        <title>Complete genome sequence of Corynebacterium casei LMG S-19264T (=DSM 44701T), isolated from a smear-ripened cheese.</title>
        <authorList>
            <consortium name="US DOE Joint Genome Institute (JGI-PGF)"/>
            <person name="Walter F."/>
            <person name="Albersmeier A."/>
            <person name="Kalinowski J."/>
            <person name="Ruckert C."/>
        </authorList>
    </citation>
    <scope>NUCLEOTIDE SEQUENCE</scope>
    <source>
        <strain evidence="2">KCTC 32513</strain>
    </source>
</reference>
<feature type="transmembrane region" description="Helical" evidence="1">
    <location>
        <begin position="6"/>
        <end position="22"/>
    </location>
</feature>
<reference evidence="2" key="2">
    <citation type="submission" date="2020-09" db="EMBL/GenBank/DDBJ databases">
        <authorList>
            <person name="Sun Q."/>
            <person name="Kim S."/>
        </authorList>
    </citation>
    <scope>NUCLEOTIDE SEQUENCE</scope>
    <source>
        <strain evidence="2">KCTC 32513</strain>
    </source>
</reference>
<evidence type="ECO:0000256" key="1">
    <source>
        <dbReference type="SAM" id="Phobius"/>
    </source>
</evidence>
<evidence type="ECO:0000313" key="3">
    <source>
        <dbReference type="Proteomes" id="UP000634004"/>
    </source>
</evidence>
<dbReference type="AlphaFoldDB" id="A0A8J3CSQ1"/>
<keyword evidence="1" id="KW-0472">Membrane</keyword>
<dbReference type="EMBL" id="BMZH01000017">
    <property type="protein sequence ID" value="GHB03680.1"/>
    <property type="molecule type" value="Genomic_DNA"/>
</dbReference>